<feature type="compositionally biased region" description="Basic and acidic residues" evidence="1">
    <location>
        <begin position="90"/>
        <end position="107"/>
    </location>
</feature>
<evidence type="ECO:0000256" key="2">
    <source>
        <dbReference type="SAM" id="Phobius"/>
    </source>
</evidence>
<dbReference type="KEGG" id="cted:CTEST_12940"/>
<gene>
    <name evidence="3" type="ORF">CTEST_12940</name>
</gene>
<keyword evidence="2" id="KW-0812">Transmembrane</keyword>
<reference evidence="3 4" key="1">
    <citation type="journal article" date="2015" name="Genome Announc.">
        <title>Complete Genome Sequence of the Type Strain Corynebacterium testudinoris DSM 44614, Recovered from Necrotic Lesions in the Mouth of a Tortoise.</title>
        <authorList>
            <person name="Ruckert C."/>
            <person name="Kriete M."/>
            <person name="Jaenicke S."/>
            <person name="Winkler A."/>
            <person name="Tauch A."/>
        </authorList>
    </citation>
    <scope>NUCLEOTIDE SEQUENCE [LARGE SCALE GENOMIC DNA]</scope>
    <source>
        <strain evidence="3 4">DSM 44614</strain>
    </source>
</reference>
<evidence type="ECO:0000313" key="4">
    <source>
        <dbReference type="Proteomes" id="UP000035540"/>
    </source>
</evidence>
<dbReference type="STRING" id="136857.CTEST_12940"/>
<dbReference type="Proteomes" id="UP000035540">
    <property type="component" value="Chromosome"/>
</dbReference>
<feature type="transmembrane region" description="Helical" evidence="2">
    <location>
        <begin position="12"/>
        <end position="29"/>
    </location>
</feature>
<evidence type="ECO:0000313" key="3">
    <source>
        <dbReference type="EMBL" id="AKK09991.1"/>
    </source>
</evidence>
<protein>
    <submittedName>
        <fullName evidence="3">Uncharacterized protein</fullName>
    </submittedName>
</protein>
<dbReference type="AlphaFoldDB" id="A0A0G3H9B4"/>
<keyword evidence="4" id="KW-1185">Reference proteome</keyword>
<reference evidence="4" key="2">
    <citation type="submission" date="2015-05" db="EMBL/GenBank/DDBJ databases">
        <title>Complete genome sequence of Corynebacterium testudinoris DSM 44614, recovered from necrotic lesions in the mouth of a tortoise.</title>
        <authorList>
            <person name="Ruckert C."/>
            <person name="Albersmeier A."/>
            <person name="Winkler A."/>
            <person name="Tauch A."/>
        </authorList>
    </citation>
    <scope>NUCLEOTIDE SEQUENCE [LARGE SCALE GENOMIC DNA]</scope>
    <source>
        <strain evidence="4">DSM 44614</strain>
    </source>
</reference>
<sequence>MARATGSTSGVTIYLLLATLVGFLAVLALRGRTGILFTLGRQLSLASVSLGSTIKSVSYICPGTLTGNRVSHNGAPRGKIGPRAARAASRARETCDSQEVNPRHDPH</sequence>
<dbReference type="EMBL" id="CP011545">
    <property type="protein sequence ID" value="AKK09991.1"/>
    <property type="molecule type" value="Genomic_DNA"/>
</dbReference>
<keyword evidence="2" id="KW-0472">Membrane</keyword>
<dbReference type="PATRIC" id="fig|136857.5.peg.2554"/>
<proteinExistence type="predicted"/>
<feature type="region of interest" description="Disordered" evidence="1">
    <location>
        <begin position="71"/>
        <end position="107"/>
    </location>
</feature>
<accession>A0A0G3H9B4</accession>
<evidence type="ECO:0000256" key="1">
    <source>
        <dbReference type="SAM" id="MobiDB-lite"/>
    </source>
</evidence>
<keyword evidence="2" id="KW-1133">Transmembrane helix</keyword>
<organism evidence="3 4">
    <name type="scientific">Corynebacterium testudinoris</name>
    <dbReference type="NCBI Taxonomy" id="136857"/>
    <lineage>
        <taxon>Bacteria</taxon>
        <taxon>Bacillati</taxon>
        <taxon>Actinomycetota</taxon>
        <taxon>Actinomycetes</taxon>
        <taxon>Mycobacteriales</taxon>
        <taxon>Corynebacteriaceae</taxon>
        <taxon>Corynebacterium</taxon>
    </lineage>
</organism>
<name>A0A0G3H9B4_9CORY</name>